<dbReference type="InterPro" id="IPR027417">
    <property type="entry name" value="P-loop_NTPase"/>
</dbReference>
<dbReference type="InterPro" id="IPR001810">
    <property type="entry name" value="F-box_dom"/>
</dbReference>
<dbReference type="SMART" id="SM00382">
    <property type="entry name" value="AAA"/>
    <property type="match status" value="1"/>
</dbReference>
<dbReference type="PROSITE" id="PS50181">
    <property type="entry name" value="FBOX"/>
    <property type="match status" value="1"/>
</dbReference>
<dbReference type="Proteomes" id="UP000694864">
    <property type="component" value="Chromosome 1"/>
</dbReference>
<proteinExistence type="predicted"/>
<dbReference type="InterPro" id="IPR017451">
    <property type="entry name" value="F-box-assoc_interact_dom"/>
</dbReference>
<gene>
    <name evidence="7" type="primary">LOC104704673</name>
</gene>
<dbReference type="SUPFAM" id="SSF81383">
    <property type="entry name" value="F-box domain"/>
    <property type="match status" value="1"/>
</dbReference>
<reference evidence="6" key="1">
    <citation type="journal article" date="2014" name="Nat. Commun.">
        <title>The emerging biofuel crop Camelina sativa retains a highly undifferentiated hexaploid genome structure.</title>
        <authorList>
            <person name="Kagale S."/>
            <person name="Koh C."/>
            <person name="Nixon J."/>
            <person name="Bollina V."/>
            <person name="Clarke W.E."/>
            <person name="Tuteja R."/>
            <person name="Spillane C."/>
            <person name="Robinson S.J."/>
            <person name="Links M.G."/>
            <person name="Clarke C."/>
            <person name="Higgins E.E."/>
            <person name="Huebert T."/>
            <person name="Sharpe A.G."/>
            <person name="Parkin I.A."/>
        </authorList>
    </citation>
    <scope>NUCLEOTIDE SEQUENCE [LARGE SCALE GENOMIC DNA]</scope>
    <source>
        <strain evidence="6">cv. DH55</strain>
    </source>
</reference>
<dbReference type="SUPFAM" id="SSF52540">
    <property type="entry name" value="P-loop containing nucleoside triphosphate hydrolases"/>
    <property type="match status" value="1"/>
</dbReference>
<dbReference type="SUPFAM" id="SSF54862">
    <property type="entry name" value="4Fe-4S ferredoxins"/>
    <property type="match status" value="1"/>
</dbReference>
<dbReference type="InterPro" id="IPR017896">
    <property type="entry name" value="4Fe4S_Fe-S-bd"/>
</dbReference>
<dbReference type="PROSITE" id="PS50893">
    <property type="entry name" value="ABC_TRANSPORTER_2"/>
    <property type="match status" value="1"/>
</dbReference>
<evidence type="ECO:0000313" key="7">
    <source>
        <dbReference type="RefSeq" id="XP_010419025.2"/>
    </source>
</evidence>
<reference evidence="7" key="2">
    <citation type="submission" date="2025-08" db="UniProtKB">
        <authorList>
            <consortium name="RefSeq"/>
        </authorList>
    </citation>
    <scope>IDENTIFICATION</scope>
    <source>
        <tissue evidence="7">Leaf</tissue>
    </source>
</reference>
<dbReference type="PROSITE" id="PS51379">
    <property type="entry name" value="4FE4S_FER_2"/>
    <property type="match status" value="1"/>
</dbReference>
<evidence type="ECO:0000313" key="6">
    <source>
        <dbReference type="Proteomes" id="UP000694864"/>
    </source>
</evidence>
<evidence type="ECO:0000259" key="5">
    <source>
        <dbReference type="PROSITE" id="PS51379"/>
    </source>
</evidence>
<name>A0ABM0T0P5_CAMSA</name>
<feature type="domain" description="F-box" evidence="3">
    <location>
        <begin position="296"/>
        <end position="342"/>
    </location>
</feature>
<dbReference type="Pfam" id="PF07734">
    <property type="entry name" value="FBA_1"/>
    <property type="match status" value="1"/>
</dbReference>
<dbReference type="InterPro" id="IPR007209">
    <property type="entry name" value="RNaseL-inhib-like_metal-bd_dom"/>
</dbReference>
<keyword evidence="6" id="KW-1185">Reference proteome</keyword>
<dbReference type="RefSeq" id="XP_010419025.2">
    <property type="nucleotide sequence ID" value="XM_010420723.2"/>
</dbReference>
<dbReference type="InterPro" id="IPR036047">
    <property type="entry name" value="F-box-like_dom_sf"/>
</dbReference>
<evidence type="ECO:0000256" key="2">
    <source>
        <dbReference type="ARBA" id="ARBA00022840"/>
    </source>
</evidence>
<dbReference type="PRINTS" id="PR01868">
    <property type="entry name" value="ABCEFAMILY"/>
</dbReference>
<dbReference type="SMART" id="SM00256">
    <property type="entry name" value="FBOX"/>
    <property type="match status" value="1"/>
</dbReference>
<protein>
    <submittedName>
        <fullName evidence="7">F-box protein At3g13624</fullName>
    </submittedName>
</protein>
<feature type="domain" description="ABC transporter" evidence="4">
    <location>
        <begin position="91"/>
        <end position="344"/>
    </location>
</feature>
<dbReference type="InterPro" id="IPR013283">
    <property type="entry name" value="RLI1"/>
</dbReference>
<dbReference type="Pfam" id="PF00646">
    <property type="entry name" value="F-box"/>
    <property type="match status" value="1"/>
</dbReference>
<organism evidence="6 7">
    <name type="scientific">Camelina sativa</name>
    <name type="common">False flax</name>
    <name type="synonym">Myagrum sativum</name>
    <dbReference type="NCBI Taxonomy" id="90675"/>
    <lineage>
        <taxon>Eukaryota</taxon>
        <taxon>Viridiplantae</taxon>
        <taxon>Streptophyta</taxon>
        <taxon>Embryophyta</taxon>
        <taxon>Tracheophyta</taxon>
        <taxon>Spermatophyta</taxon>
        <taxon>Magnoliopsida</taxon>
        <taxon>eudicotyledons</taxon>
        <taxon>Gunneridae</taxon>
        <taxon>Pentapetalae</taxon>
        <taxon>rosids</taxon>
        <taxon>malvids</taxon>
        <taxon>Brassicales</taxon>
        <taxon>Brassicaceae</taxon>
        <taxon>Camelineae</taxon>
        <taxon>Camelina</taxon>
    </lineage>
</organism>
<dbReference type="Gene3D" id="3.40.50.300">
    <property type="entry name" value="P-loop containing nucleotide triphosphate hydrolases"/>
    <property type="match status" value="1"/>
</dbReference>
<dbReference type="CDD" id="cd22157">
    <property type="entry name" value="F-box_AtFBW1-like"/>
    <property type="match status" value="1"/>
</dbReference>
<dbReference type="InterPro" id="IPR006527">
    <property type="entry name" value="F-box-assoc_dom_typ1"/>
</dbReference>
<dbReference type="InterPro" id="IPR017871">
    <property type="entry name" value="ABC_transporter-like_CS"/>
</dbReference>
<dbReference type="PANTHER" id="PTHR19248">
    <property type="entry name" value="ATP-BINDING TRANSPORT PROTEIN-RELATED"/>
    <property type="match status" value="1"/>
</dbReference>
<feature type="domain" description="4Fe-4S ferredoxin-type" evidence="5">
    <location>
        <begin position="70"/>
        <end position="99"/>
    </location>
</feature>
<evidence type="ECO:0000256" key="1">
    <source>
        <dbReference type="ARBA" id="ARBA00022741"/>
    </source>
</evidence>
<accession>A0ABM0T0P5</accession>
<evidence type="ECO:0000259" key="3">
    <source>
        <dbReference type="PROSITE" id="PS50181"/>
    </source>
</evidence>
<dbReference type="Pfam" id="PF04068">
    <property type="entry name" value="Fer4_RLI"/>
    <property type="match status" value="1"/>
</dbReference>
<keyword evidence="2" id="KW-0067">ATP-binding</keyword>
<dbReference type="InterPro" id="IPR003439">
    <property type="entry name" value="ABC_transporter-like_ATP-bd"/>
</dbReference>
<dbReference type="PROSITE" id="PS00211">
    <property type="entry name" value="ABC_TRANSPORTER_1"/>
    <property type="match status" value="1"/>
</dbReference>
<keyword evidence="1" id="KW-0547">Nucleotide-binding</keyword>
<sequence length="703" mass="79476">MGGWIVNVGRSFCGQNHVETMKSTMADRLTRIAIVNEDRCKPKKCRQECKKSCPVVKTGRLCIEVSPSSKTSFLSEELCIGCGICVKKCAIQIINLPTDLEKDTTHRYRSNAFKLHRLPVPRPGQVLGLVGTNGIGKSTALKILAGKLKPNLGRYNNPPDWQEILTHFRGSELQSYFTRVLEENLKTVIKPQHVDQIKKLVQGDLGKMLEKLDERGMMVQICADLELDPILDRRGKDVSGGELQRFAIAAVFIKKAEIYMFDEPSSFLDVRQRLKAAQVLRSLLRPDSCLLELGKATTMSELPGDVVEEILPRVPLTSLSAVRFTCKKWNSLSKNRIVGKAAAVRKQFLGFIMMNYKVCSMRFDLQGIRNDDGGDLVDPSIKQVGLLDQIEVSKVFHCDGLLLCVLKDNSRLLVWNPYLGQTRWILPRNSFHRLDRYAIGYDKNRNHKILRVFGDYQGRNQVFGYEIYDFGSDSWRAFYPTPDRDIESHQRGVSLKGSTYFLAQEKKIKVGQQRVEDILVSFDFTSEKFGLPLSLPYDSYKADTFVSLSCVGEEKLAVLHQSWGVGDQLEIWVTNKIDHPGDVVSWSMFLSSGSVSSVNSMAGSFFIDEEIKVAVVFDLDEDKGTETCRNQTAYMIGEDHYFKSVNIGEARNLGKPDEFGYTQRIYCRPLVCSSYVPSLVQLQINQPGTRIESDDQHSFLHLL</sequence>
<dbReference type="InterPro" id="IPR003593">
    <property type="entry name" value="AAA+_ATPase"/>
</dbReference>
<dbReference type="NCBIfam" id="TIGR01640">
    <property type="entry name" value="F_box_assoc_1"/>
    <property type="match status" value="1"/>
</dbReference>
<evidence type="ECO:0000259" key="4">
    <source>
        <dbReference type="PROSITE" id="PS50893"/>
    </source>
</evidence>
<dbReference type="GeneID" id="104704673"/>
<dbReference type="Pfam" id="PF00005">
    <property type="entry name" value="ABC_tran"/>
    <property type="match status" value="1"/>
</dbReference>